<dbReference type="EMBL" id="FTMP01000012">
    <property type="protein sequence ID" value="SIR00308.1"/>
    <property type="molecule type" value="Genomic_DNA"/>
</dbReference>
<sequence>MKAVFSAKNTVDYGSAPQYLVVTVTEELLSHIESLQALCVNGINSISATIDGEWTWESEEVQTELRLYGDELVVHQFGFWFQTNIKHQDNGHVEAKQIELRALRDDFNAGKELVFYGDDASYLQAIYEEAQLASAEL</sequence>
<reference evidence="1 2" key="1">
    <citation type="submission" date="2017-01" db="EMBL/GenBank/DDBJ databases">
        <authorList>
            <person name="Mah S.A."/>
            <person name="Swanson W.J."/>
            <person name="Moy G.W."/>
            <person name="Vacquier V.D."/>
        </authorList>
    </citation>
    <scope>NUCLEOTIDE SEQUENCE [LARGE SCALE GENOMIC DNA]</scope>
    <source>
        <strain evidence="1 2">RU36E</strain>
    </source>
</reference>
<dbReference type="Proteomes" id="UP000185841">
    <property type="component" value="Unassembled WGS sequence"/>
</dbReference>
<proteinExistence type="predicted"/>
<dbReference type="AlphaFoldDB" id="A0A1N6XD73"/>
<evidence type="ECO:0000313" key="2">
    <source>
        <dbReference type="Proteomes" id="UP000185841"/>
    </source>
</evidence>
<protein>
    <submittedName>
        <fullName evidence="1">Uncharacterized protein</fullName>
    </submittedName>
</protein>
<organism evidence="1 2">
    <name type="scientific">Aquipseudomonas alcaligenes</name>
    <name type="common">Pseudomonas alcaligenes</name>
    <dbReference type="NCBI Taxonomy" id="43263"/>
    <lineage>
        <taxon>Bacteria</taxon>
        <taxon>Pseudomonadati</taxon>
        <taxon>Pseudomonadota</taxon>
        <taxon>Gammaproteobacteria</taxon>
        <taxon>Pseudomonadales</taxon>
        <taxon>Pseudomonadaceae</taxon>
        <taxon>Aquipseudomonas</taxon>
    </lineage>
</organism>
<evidence type="ECO:0000313" key="1">
    <source>
        <dbReference type="EMBL" id="SIR00308.1"/>
    </source>
</evidence>
<gene>
    <name evidence="1" type="ORF">SAMN05878282_11293</name>
</gene>
<dbReference type="RefSeq" id="WP_076429360.1">
    <property type="nucleotide sequence ID" value="NZ_FTMP01000012.1"/>
</dbReference>
<name>A0A1N6XD73_AQUAC</name>
<accession>A0A1N6XD73</accession>